<dbReference type="EMBL" id="CM007906">
    <property type="protein sequence ID" value="OTF87350.1"/>
    <property type="molecule type" value="Genomic_DNA"/>
</dbReference>
<dbReference type="InParanoid" id="A0A251RSX7"/>
<dbReference type="SUPFAM" id="SSF54236">
    <property type="entry name" value="Ubiquitin-like"/>
    <property type="match status" value="1"/>
</dbReference>
<evidence type="ECO:0000313" key="4">
    <source>
        <dbReference type="Proteomes" id="UP000215914"/>
    </source>
</evidence>
<dbReference type="InterPro" id="IPR000626">
    <property type="entry name" value="Ubiquitin-like_dom"/>
</dbReference>
<dbReference type="Gene3D" id="3.10.20.90">
    <property type="entry name" value="Phosphatidylinositol 3-kinase Catalytic Subunit, Chain A, domain 1"/>
    <property type="match status" value="1"/>
</dbReference>
<evidence type="ECO:0000313" key="2">
    <source>
        <dbReference type="EMBL" id="KAF5805636.1"/>
    </source>
</evidence>
<protein>
    <submittedName>
        <fullName evidence="3">Putative ubiquitin-related domain-containing protein</fullName>
    </submittedName>
    <submittedName>
        <fullName evidence="2">Ubiquitin domain-containing protein</fullName>
    </submittedName>
</protein>
<dbReference type="GO" id="GO:0044389">
    <property type="term" value="F:ubiquitin-like protein ligase binding"/>
    <property type="evidence" value="ECO:0000318"/>
    <property type="project" value="GO_Central"/>
</dbReference>
<feature type="domain" description="Ubiquitin-like" evidence="1">
    <location>
        <begin position="14"/>
        <end position="93"/>
    </location>
</feature>
<dbReference type="STRING" id="4232.A0A251RSX7"/>
<reference evidence="2" key="3">
    <citation type="submission" date="2020-06" db="EMBL/GenBank/DDBJ databases">
        <title>Helianthus annuus Genome sequencing and assembly Release 2.</title>
        <authorList>
            <person name="Gouzy J."/>
            <person name="Langlade N."/>
            <person name="Munos S."/>
        </authorList>
    </citation>
    <scope>NUCLEOTIDE SEQUENCE</scope>
    <source>
        <tissue evidence="2">Leaves</tissue>
    </source>
</reference>
<gene>
    <name evidence="3" type="ORF">HannXRQ_Chr17g0560801</name>
    <name evidence="2" type="ORF">HanXRQr2_Chr05g0211671</name>
</gene>
<evidence type="ECO:0000313" key="3">
    <source>
        <dbReference type="EMBL" id="OTF87350.1"/>
    </source>
</evidence>
<dbReference type="AlphaFoldDB" id="A0A251RSX7"/>
<organism evidence="3 4">
    <name type="scientific">Helianthus annuus</name>
    <name type="common">Common sunflower</name>
    <dbReference type="NCBI Taxonomy" id="4232"/>
    <lineage>
        <taxon>Eukaryota</taxon>
        <taxon>Viridiplantae</taxon>
        <taxon>Streptophyta</taxon>
        <taxon>Embryophyta</taxon>
        <taxon>Tracheophyta</taxon>
        <taxon>Spermatophyta</taxon>
        <taxon>Magnoliopsida</taxon>
        <taxon>eudicotyledons</taxon>
        <taxon>Gunneridae</taxon>
        <taxon>Pentapetalae</taxon>
        <taxon>asterids</taxon>
        <taxon>campanulids</taxon>
        <taxon>Asterales</taxon>
        <taxon>Asteraceae</taxon>
        <taxon>Asteroideae</taxon>
        <taxon>Heliantheae alliance</taxon>
        <taxon>Heliantheae</taxon>
        <taxon>Helianthus</taxon>
    </lineage>
</organism>
<dbReference type="GO" id="GO:0005634">
    <property type="term" value="C:nucleus"/>
    <property type="evidence" value="ECO:0000318"/>
    <property type="project" value="GO_Central"/>
</dbReference>
<dbReference type="Pfam" id="PF11976">
    <property type="entry name" value="Rad60-SLD"/>
    <property type="match status" value="1"/>
</dbReference>
<dbReference type="GO" id="GO:0031386">
    <property type="term" value="F:protein tag activity"/>
    <property type="evidence" value="ECO:0000318"/>
    <property type="project" value="GO_Central"/>
</dbReference>
<accession>A0A251RSX7</accession>
<reference evidence="3" key="2">
    <citation type="submission" date="2017-02" db="EMBL/GenBank/DDBJ databases">
        <title>Sunflower complete genome.</title>
        <authorList>
            <person name="Langlade N."/>
            <person name="Munos S."/>
        </authorList>
    </citation>
    <scope>NUCLEOTIDE SEQUENCE [LARGE SCALE GENOMIC DNA]</scope>
    <source>
        <tissue evidence="3">Leaves</tissue>
    </source>
</reference>
<dbReference type="InterPro" id="IPR029071">
    <property type="entry name" value="Ubiquitin-like_domsf"/>
</dbReference>
<dbReference type="PROSITE" id="PS50053">
    <property type="entry name" value="UBIQUITIN_2"/>
    <property type="match status" value="1"/>
</dbReference>
<proteinExistence type="predicted"/>
<evidence type="ECO:0000259" key="1">
    <source>
        <dbReference type="PROSITE" id="PS50053"/>
    </source>
</evidence>
<dbReference type="GO" id="GO:0016925">
    <property type="term" value="P:protein sumoylation"/>
    <property type="evidence" value="ECO:0000318"/>
    <property type="project" value="GO_Central"/>
</dbReference>
<dbReference type="OMA" id="WSMRQIR"/>
<reference evidence="2 4" key="1">
    <citation type="journal article" date="2017" name="Nature">
        <title>The sunflower genome provides insights into oil metabolism, flowering and Asterid evolution.</title>
        <authorList>
            <person name="Badouin H."/>
            <person name="Gouzy J."/>
            <person name="Grassa C.J."/>
            <person name="Murat F."/>
            <person name="Staton S.E."/>
            <person name="Cottret L."/>
            <person name="Lelandais-Briere C."/>
            <person name="Owens G.L."/>
            <person name="Carrere S."/>
            <person name="Mayjonade B."/>
            <person name="Legrand L."/>
            <person name="Gill N."/>
            <person name="Kane N.C."/>
            <person name="Bowers J.E."/>
            <person name="Hubner S."/>
            <person name="Bellec A."/>
            <person name="Berard A."/>
            <person name="Berges H."/>
            <person name="Blanchet N."/>
            <person name="Boniface M.C."/>
            <person name="Brunel D."/>
            <person name="Catrice O."/>
            <person name="Chaidir N."/>
            <person name="Claudel C."/>
            <person name="Donnadieu C."/>
            <person name="Faraut T."/>
            <person name="Fievet G."/>
            <person name="Helmstetter N."/>
            <person name="King M."/>
            <person name="Knapp S.J."/>
            <person name="Lai Z."/>
            <person name="Le Paslier M.C."/>
            <person name="Lippi Y."/>
            <person name="Lorenzon L."/>
            <person name="Mandel J.R."/>
            <person name="Marage G."/>
            <person name="Marchand G."/>
            <person name="Marquand E."/>
            <person name="Bret-Mestries E."/>
            <person name="Morien E."/>
            <person name="Nambeesan S."/>
            <person name="Nguyen T."/>
            <person name="Pegot-Espagnet P."/>
            <person name="Pouilly N."/>
            <person name="Raftis F."/>
            <person name="Sallet E."/>
            <person name="Schiex T."/>
            <person name="Thomas J."/>
            <person name="Vandecasteele C."/>
            <person name="Vares D."/>
            <person name="Vear F."/>
            <person name="Vautrin S."/>
            <person name="Crespi M."/>
            <person name="Mangin B."/>
            <person name="Burke J.M."/>
            <person name="Salse J."/>
            <person name="Munos S."/>
            <person name="Vincourt P."/>
            <person name="Rieseberg L.H."/>
            <person name="Langlade N.B."/>
        </authorList>
    </citation>
    <scope>NUCLEOTIDE SEQUENCE [LARGE SCALE GENOMIC DNA]</scope>
    <source>
        <strain evidence="4">cv. SF193</strain>
        <tissue evidence="2">Leaves</tissue>
    </source>
</reference>
<name>A0A251RSX7_HELAN</name>
<keyword evidence="4" id="KW-1185">Reference proteome</keyword>
<dbReference type="EMBL" id="MNCJ02000320">
    <property type="protein sequence ID" value="KAF5805636.1"/>
    <property type="molecule type" value="Genomic_DNA"/>
</dbReference>
<dbReference type="InterPro" id="IPR022617">
    <property type="entry name" value="Rad60/SUMO-like_dom"/>
</dbReference>
<dbReference type="Proteomes" id="UP000215914">
    <property type="component" value="Chromosome 17"/>
</dbReference>
<dbReference type="Gramene" id="mRNA:HanXRQr2_Chr05g0211671">
    <property type="protein sequence ID" value="CDS:HanXRQr2_Chr05g0211671.1"/>
    <property type="gene ID" value="HanXRQr2_Chr05g0211671"/>
</dbReference>
<dbReference type="PANTHER" id="PTHR10562">
    <property type="entry name" value="SMALL UBIQUITIN-RELATED MODIFIER"/>
    <property type="match status" value="1"/>
</dbReference>
<sequence length="93" mass="10921">MGSPLVPVKLENENEINLKVVSQLNELDQYFRVKRDEPMQQLMIRWSVRADVQDYRTCRFLFDGKRVDEKKTPKELKMEDGDSIDVFTELIGG</sequence>